<gene>
    <name evidence="2" type="ORF">JTJ23_08115</name>
</gene>
<dbReference type="AlphaFoldDB" id="A0A939CEN6"/>
<keyword evidence="1" id="KW-1133">Transmembrane helix</keyword>
<keyword evidence="1" id="KW-0472">Membrane</keyword>
<dbReference type="InterPro" id="IPR025945">
    <property type="entry name" value="DHHW"/>
</dbReference>
<evidence type="ECO:0000256" key="1">
    <source>
        <dbReference type="SAM" id="Phobius"/>
    </source>
</evidence>
<feature type="transmembrane region" description="Helical" evidence="1">
    <location>
        <begin position="7"/>
        <end position="26"/>
    </location>
</feature>
<name>A0A939CEN6_9FIRM</name>
<organism evidence="2 3">
    <name type="scientific">Fusicatenibacter saccharivorans</name>
    <dbReference type="NCBI Taxonomy" id="1150298"/>
    <lineage>
        <taxon>Bacteria</taxon>
        <taxon>Bacillati</taxon>
        <taxon>Bacillota</taxon>
        <taxon>Clostridia</taxon>
        <taxon>Lachnospirales</taxon>
        <taxon>Lachnospiraceae</taxon>
        <taxon>Fusicatenibacter</taxon>
    </lineage>
</organism>
<dbReference type="Proteomes" id="UP000737612">
    <property type="component" value="Unassembled WGS sequence"/>
</dbReference>
<protein>
    <submittedName>
        <fullName evidence="2">Uncharacterized protein</fullName>
    </submittedName>
</protein>
<comment type="caution">
    <text evidence="2">The sequence shown here is derived from an EMBL/GenBank/DDBJ whole genome shotgun (WGS) entry which is preliminary data.</text>
</comment>
<proteinExistence type="predicted"/>
<dbReference type="Pfam" id="PF14286">
    <property type="entry name" value="DHHW"/>
    <property type="match status" value="1"/>
</dbReference>
<reference evidence="2" key="1">
    <citation type="submission" date="2021-02" db="EMBL/GenBank/DDBJ databases">
        <title>Metagenome-assembled genomes from human diarrheal sample B26.</title>
        <authorList>
            <person name="Ateba T.P."/>
            <person name="Alayande K.A."/>
            <person name="Mwanza M."/>
        </authorList>
    </citation>
    <scope>NUCLEOTIDE SEQUENCE</scope>
    <source>
        <strain evidence="2">06WH</strain>
    </source>
</reference>
<keyword evidence="1" id="KW-0812">Transmembrane</keyword>
<accession>A0A939CEN6</accession>
<evidence type="ECO:0000313" key="3">
    <source>
        <dbReference type="Proteomes" id="UP000737612"/>
    </source>
</evidence>
<dbReference type="EMBL" id="JAFHBD010000032">
    <property type="protein sequence ID" value="MBN2953555.1"/>
    <property type="molecule type" value="Genomic_DNA"/>
</dbReference>
<sequence length="373" mass="42901">MKKNKTAEVFLVLLILIVMSAGILILQKGMEKLQNVKQESVYVPETRNLYNNYGLKNDQSLSKIKIIETQDQVIYTDRIFNINQISEDRISYAADIMKALQKKSGKDTYIMPIPQRAVFESGYETEKEKYSDFIEKLEASFSDPSVVLNPLSELEKHQDEYIYFRTGNSWTMRGAFYGAQVIFGELGYDKENLDDYREYVFGNFKGNLLLEALGKYTTDEIKKGIENMEEEPFYIYINGSNPNREELTFENKEGQLQTLKRQTIQFNGSGNYAVIGSSYKHSIVEGRGKGQRKGNLLLIADTRGKMMISYLSEIFEKVYVSNMYEDADLIQNLDEILEKYDIEYIIWAQDVAETGNRSYMNALNPLLKEGGNG</sequence>
<evidence type="ECO:0000313" key="2">
    <source>
        <dbReference type="EMBL" id="MBN2953555.1"/>
    </source>
</evidence>
<dbReference type="RefSeq" id="WP_117509290.1">
    <property type="nucleotide sequence ID" value="NZ_JBDGCG010000055.1"/>
</dbReference>